<proteinExistence type="predicted"/>
<protein>
    <recommendedName>
        <fullName evidence="3">NYN domain-containing protein</fullName>
    </recommendedName>
</protein>
<organism evidence="1 2">
    <name type="scientific">Rhododendron griersonianum</name>
    <dbReference type="NCBI Taxonomy" id="479676"/>
    <lineage>
        <taxon>Eukaryota</taxon>
        <taxon>Viridiplantae</taxon>
        <taxon>Streptophyta</taxon>
        <taxon>Embryophyta</taxon>
        <taxon>Tracheophyta</taxon>
        <taxon>Spermatophyta</taxon>
        <taxon>Magnoliopsida</taxon>
        <taxon>eudicotyledons</taxon>
        <taxon>Gunneridae</taxon>
        <taxon>Pentapetalae</taxon>
        <taxon>asterids</taxon>
        <taxon>Ericales</taxon>
        <taxon>Ericaceae</taxon>
        <taxon>Ericoideae</taxon>
        <taxon>Rhodoreae</taxon>
        <taxon>Rhododendron</taxon>
    </lineage>
</organism>
<dbReference type="PANTHER" id="PTHR14379">
    <property type="entry name" value="LIMKAIN B LKAP"/>
    <property type="match status" value="1"/>
</dbReference>
<accession>A0AAV6KZP0</accession>
<name>A0AAV6KZP0_9ERIC</name>
<reference evidence="1" key="1">
    <citation type="submission" date="2020-08" db="EMBL/GenBank/DDBJ databases">
        <title>Plant Genome Project.</title>
        <authorList>
            <person name="Zhang R.-G."/>
        </authorList>
    </citation>
    <scope>NUCLEOTIDE SEQUENCE</scope>
    <source>
        <strain evidence="1">WSP0</strain>
        <tissue evidence="1">Leaf</tissue>
    </source>
</reference>
<dbReference type="GO" id="GO:0010468">
    <property type="term" value="P:regulation of gene expression"/>
    <property type="evidence" value="ECO:0007669"/>
    <property type="project" value="InterPro"/>
</dbReference>
<gene>
    <name evidence="1" type="ORF">RHGRI_007713</name>
</gene>
<dbReference type="PANTHER" id="PTHR14379:SF7">
    <property type="entry name" value="ENDONUCLEASE OR GLYCOSYL HYDROLASE-RELATED"/>
    <property type="match status" value="1"/>
</dbReference>
<dbReference type="Proteomes" id="UP000823749">
    <property type="component" value="Chromosome 3"/>
</dbReference>
<evidence type="ECO:0000313" key="1">
    <source>
        <dbReference type="EMBL" id="KAG5557561.1"/>
    </source>
</evidence>
<dbReference type="AlphaFoldDB" id="A0AAV6KZP0"/>
<evidence type="ECO:0000313" key="2">
    <source>
        <dbReference type="Proteomes" id="UP000823749"/>
    </source>
</evidence>
<keyword evidence="2" id="KW-1185">Reference proteome</keyword>
<dbReference type="GO" id="GO:0005777">
    <property type="term" value="C:peroxisome"/>
    <property type="evidence" value="ECO:0007669"/>
    <property type="project" value="InterPro"/>
</dbReference>
<evidence type="ECO:0008006" key="3">
    <source>
        <dbReference type="Google" id="ProtNLM"/>
    </source>
</evidence>
<dbReference type="EMBL" id="JACTNZ010000003">
    <property type="protein sequence ID" value="KAG5557561.1"/>
    <property type="molecule type" value="Genomic_DNA"/>
</dbReference>
<comment type="caution">
    <text evidence="1">The sequence shown here is derived from an EMBL/GenBank/DDBJ whole genome shotgun (WGS) entry which is preliminary data.</text>
</comment>
<sequence>MGGSSNNRGFPSRDLAEAGYHKAKISVWWDIENGQVPQGCEPHSITQNRTNALANMNYCGAVFVSTYGDTTRIPASVQQALKHRLKPCPCRLFVIIAKKGSFAVIAVGRHAAGSVKLWRGDMLCELKGQLEEQGVNICKHS</sequence>
<dbReference type="InterPro" id="IPR024768">
    <property type="entry name" value="Marf1"/>
</dbReference>